<dbReference type="Pfam" id="PF04055">
    <property type="entry name" value="Radical_SAM"/>
    <property type="match status" value="1"/>
</dbReference>
<keyword evidence="5" id="KW-0411">Iron-sulfur</keyword>
<dbReference type="InterPro" id="IPR051198">
    <property type="entry name" value="BchE-like"/>
</dbReference>
<evidence type="ECO:0000256" key="2">
    <source>
        <dbReference type="ARBA" id="ARBA00022691"/>
    </source>
</evidence>
<dbReference type="GO" id="GO:0046872">
    <property type="term" value="F:metal ion binding"/>
    <property type="evidence" value="ECO:0007669"/>
    <property type="project" value="UniProtKB-KW"/>
</dbReference>
<dbReference type="CDD" id="cd01335">
    <property type="entry name" value="Radical_SAM"/>
    <property type="match status" value="1"/>
</dbReference>
<dbReference type="EMBL" id="LGCM01000027">
    <property type="protein sequence ID" value="KPL84955.1"/>
    <property type="molecule type" value="Genomic_DNA"/>
</dbReference>
<accession>A0A0P6XN09</accession>
<evidence type="ECO:0000256" key="3">
    <source>
        <dbReference type="ARBA" id="ARBA00022723"/>
    </source>
</evidence>
<feature type="domain" description="Elp3/MiaA/NifB-like radical SAM core" evidence="6">
    <location>
        <begin position="152"/>
        <end position="379"/>
    </location>
</feature>
<dbReference type="STRING" id="229921.ADN01_06070"/>
<dbReference type="GO" id="GO:0051536">
    <property type="term" value="F:iron-sulfur cluster binding"/>
    <property type="evidence" value="ECO:0007669"/>
    <property type="project" value="UniProtKB-KW"/>
</dbReference>
<dbReference type="PANTHER" id="PTHR43409:SF4">
    <property type="entry name" value="RADICAL SAM SUPERFAMILY PROTEIN"/>
    <property type="match status" value="1"/>
</dbReference>
<evidence type="ECO:0000259" key="6">
    <source>
        <dbReference type="SMART" id="SM00729"/>
    </source>
</evidence>
<evidence type="ECO:0000256" key="4">
    <source>
        <dbReference type="ARBA" id="ARBA00023004"/>
    </source>
</evidence>
<dbReference type="SFLD" id="SFLDG01082">
    <property type="entry name" value="B12-binding_domain_containing"/>
    <property type="match status" value="1"/>
</dbReference>
<keyword evidence="3" id="KW-0479">Metal-binding</keyword>
<reference evidence="7 8" key="1">
    <citation type="submission" date="2015-07" db="EMBL/GenBank/DDBJ databases">
        <title>Genome sequence of Levilinea saccharolytica DSM 16555.</title>
        <authorList>
            <person name="Hemp J."/>
            <person name="Ward L.M."/>
            <person name="Pace L.A."/>
            <person name="Fischer W.W."/>
        </authorList>
    </citation>
    <scope>NUCLEOTIDE SEQUENCE [LARGE SCALE GENOMIC DNA]</scope>
    <source>
        <strain evidence="7 8">KIBI-1</strain>
    </source>
</reference>
<dbReference type="RefSeq" id="WP_062418415.1">
    <property type="nucleotide sequence ID" value="NZ_DF967974.1"/>
</dbReference>
<sequence>MIHLGQWQNQKITLSRKSNSLTLSCETKTDAAVFSWDLAGRLWTAMMNNVSYRRGLDGKVIAKWISPTQERGRRWCSAEESQQLIGYAQSFVSDLLIALQNGTAEVQPPANADLITALESAANFTWVQSLSDAAQYAQVYKPVGILPPDQYMAVVLQAAEGCSFNTCTFCDFYKSRPFHIKTPQEFSVHSLAVRDYLGKGLSLRRTIFLGDANALVIPMKRLVPLLEITHNTFSVEKLGGIFAFLDGFSGEKKTAADYHTLAQMQLKRVYIGVETGSDELLRSLKKSGSAADAVQTVALLKKAGISVGVIFLLGVGGKKYAAQHVRETIRILNAMQLDLEDIIYFSELVEHESMEYTRSAYAHEYGPLNAAERAAQAEEINASLRFSESSGVPHISRYDIREFVY</sequence>
<dbReference type="AlphaFoldDB" id="A0A0P6XN09"/>
<evidence type="ECO:0000313" key="7">
    <source>
        <dbReference type="EMBL" id="KPL84955.1"/>
    </source>
</evidence>
<keyword evidence="2" id="KW-0949">S-adenosyl-L-methionine</keyword>
<dbReference type="Gene3D" id="3.20.20.70">
    <property type="entry name" value="Aldolase class I"/>
    <property type="match status" value="1"/>
</dbReference>
<gene>
    <name evidence="7" type="ORF">ADN01_06070</name>
</gene>
<dbReference type="PANTHER" id="PTHR43409">
    <property type="entry name" value="ANAEROBIC MAGNESIUM-PROTOPORPHYRIN IX MONOMETHYL ESTER CYCLASE-RELATED"/>
    <property type="match status" value="1"/>
</dbReference>
<dbReference type="GO" id="GO:0003824">
    <property type="term" value="F:catalytic activity"/>
    <property type="evidence" value="ECO:0007669"/>
    <property type="project" value="InterPro"/>
</dbReference>
<keyword evidence="8" id="KW-1185">Reference proteome</keyword>
<dbReference type="SUPFAM" id="SSF102114">
    <property type="entry name" value="Radical SAM enzymes"/>
    <property type="match status" value="1"/>
</dbReference>
<protein>
    <recommendedName>
        <fullName evidence="6">Elp3/MiaA/NifB-like radical SAM core domain-containing protein</fullName>
    </recommendedName>
</protein>
<dbReference type="SFLD" id="SFLDG01095">
    <property type="entry name" value="Uncharacterised_Radical_SAM_Su"/>
    <property type="match status" value="1"/>
</dbReference>
<comment type="caution">
    <text evidence="7">The sequence shown here is derived from an EMBL/GenBank/DDBJ whole genome shotgun (WGS) entry which is preliminary data.</text>
</comment>
<proteinExistence type="predicted"/>
<dbReference type="InterPro" id="IPR006638">
    <property type="entry name" value="Elp3/MiaA/NifB-like_rSAM"/>
</dbReference>
<dbReference type="Proteomes" id="UP000050501">
    <property type="component" value="Unassembled WGS sequence"/>
</dbReference>
<evidence type="ECO:0000256" key="1">
    <source>
        <dbReference type="ARBA" id="ARBA00001966"/>
    </source>
</evidence>
<dbReference type="InterPro" id="IPR058240">
    <property type="entry name" value="rSAM_sf"/>
</dbReference>
<keyword evidence="4" id="KW-0408">Iron</keyword>
<dbReference type="InterPro" id="IPR007197">
    <property type="entry name" value="rSAM"/>
</dbReference>
<dbReference type="InterPro" id="IPR013785">
    <property type="entry name" value="Aldolase_TIM"/>
</dbReference>
<evidence type="ECO:0000313" key="8">
    <source>
        <dbReference type="Proteomes" id="UP000050501"/>
    </source>
</evidence>
<comment type="cofactor">
    <cofactor evidence="1">
        <name>[4Fe-4S] cluster</name>
        <dbReference type="ChEBI" id="CHEBI:49883"/>
    </cofactor>
</comment>
<evidence type="ECO:0000256" key="5">
    <source>
        <dbReference type="ARBA" id="ARBA00023014"/>
    </source>
</evidence>
<dbReference type="SMART" id="SM00729">
    <property type="entry name" value="Elp3"/>
    <property type="match status" value="1"/>
</dbReference>
<organism evidence="7 8">
    <name type="scientific">Levilinea saccharolytica</name>
    <dbReference type="NCBI Taxonomy" id="229921"/>
    <lineage>
        <taxon>Bacteria</taxon>
        <taxon>Bacillati</taxon>
        <taxon>Chloroflexota</taxon>
        <taxon>Anaerolineae</taxon>
        <taxon>Anaerolineales</taxon>
        <taxon>Anaerolineaceae</taxon>
        <taxon>Levilinea</taxon>
    </lineage>
</organism>
<name>A0A0P6XN09_9CHLR</name>
<dbReference type="SFLD" id="SFLDS00029">
    <property type="entry name" value="Radical_SAM"/>
    <property type="match status" value="2"/>
</dbReference>